<protein>
    <recommendedName>
        <fullName evidence="1">Superoxide dismutase copper/zinc binding domain-containing protein</fullName>
    </recommendedName>
</protein>
<dbReference type="PRINTS" id="PR00068">
    <property type="entry name" value="CUZNDISMTASE"/>
</dbReference>
<dbReference type="EMBL" id="JAQIZT010000019">
    <property type="protein sequence ID" value="KAJ6951107.1"/>
    <property type="molecule type" value="Genomic_DNA"/>
</dbReference>
<accession>A0AAD6L7S5</accession>
<dbReference type="InterPro" id="IPR036423">
    <property type="entry name" value="SOD-like_Cu/Zn_dom_sf"/>
</dbReference>
<dbReference type="SUPFAM" id="SSF49329">
    <property type="entry name" value="Cu,Zn superoxide dismutase-like"/>
    <property type="match status" value="1"/>
</dbReference>
<dbReference type="GO" id="GO:0006801">
    <property type="term" value="P:superoxide metabolic process"/>
    <property type="evidence" value="ECO:0007669"/>
    <property type="project" value="InterPro"/>
</dbReference>
<dbReference type="Pfam" id="PF00080">
    <property type="entry name" value="Sod_Cu"/>
    <property type="match status" value="1"/>
</dbReference>
<feature type="domain" description="Superoxide dismutase copper/zinc binding" evidence="1">
    <location>
        <begin position="28"/>
        <end position="65"/>
    </location>
</feature>
<comment type="caution">
    <text evidence="2">The sequence shown here is derived from an EMBL/GenBank/DDBJ whole genome shotgun (WGS) entry which is preliminary data.</text>
</comment>
<sequence length="85" mass="9570">MGQVKSVGSHHRRLQMLRGSLHFIQEPNGDTTTGCNSTGPHFNPLKKDQGAPCDNVLHAGDLGEHHCRPKWCCRSFGIKMTFRYH</sequence>
<evidence type="ECO:0000259" key="1">
    <source>
        <dbReference type="Pfam" id="PF00080"/>
    </source>
</evidence>
<dbReference type="AlphaFoldDB" id="A0AAD6L7S5"/>
<name>A0AAD6L7S5_9ROSI</name>
<evidence type="ECO:0000313" key="3">
    <source>
        <dbReference type="Proteomes" id="UP001164929"/>
    </source>
</evidence>
<proteinExistence type="predicted"/>
<dbReference type="Proteomes" id="UP001164929">
    <property type="component" value="Chromosome 19"/>
</dbReference>
<dbReference type="InterPro" id="IPR001424">
    <property type="entry name" value="SOD_Cu_Zn_dom"/>
</dbReference>
<dbReference type="GO" id="GO:0046872">
    <property type="term" value="F:metal ion binding"/>
    <property type="evidence" value="ECO:0007669"/>
    <property type="project" value="InterPro"/>
</dbReference>
<keyword evidence="3" id="KW-1185">Reference proteome</keyword>
<evidence type="ECO:0000313" key="2">
    <source>
        <dbReference type="EMBL" id="KAJ6951107.1"/>
    </source>
</evidence>
<gene>
    <name evidence="2" type="ORF">NC653_040468</name>
</gene>
<organism evidence="2 3">
    <name type="scientific">Populus alba x Populus x berolinensis</name>
    <dbReference type="NCBI Taxonomy" id="444605"/>
    <lineage>
        <taxon>Eukaryota</taxon>
        <taxon>Viridiplantae</taxon>
        <taxon>Streptophyta</taxon>
        <taxon>Embryophyta</taxon>
        <taxon>Tracheophyta</taxon>
        <taxon>Spermatophyta</taxon>
        <taxon>Magnoliopsida</taxon>
        <taxon>eudicotyledons</taxon>
        <taxon>Gunneridae</taxon>
        <taxon>Pentapetalae</taxon>
        <taxon>rosids</taxon>
        <taxon>fabids</taxon>
        <taxon>Malpighiales</taxon>
        <taxon>Salicaceae</taxon>
        <taxon>Saliceae</taxon>
        <taxon>Populus</taxon>
    </lineage>
</organism>
<reference evidence="2" key="1">
    <citation type="journal article" date="2023" name="Mol. Ecol. Resour.">
        <title>Chromosome-level genome assembly of a triploid poplar Populus alba 'Berolinensis'.</title>
        <authorList>
            <person name="Chen S."/>
            <person name="Yu Y."/>
            <person name="Wang X."/>
            <person name="Wang S."/>
            <person name="Zhang T."/>
            <person name="Zhou Y."/>
            <person name="He R."/>
            <person name="Meng N."/>
            <person name="Wang Y."/>
            <person name="Liu W."/>
            <person name="Liu Z."/>
            <person name="Liu J."/>
            <person name="Guo Q."/>
            <person name="Huang H."/>
            <person name="Sederoff R.R."/>
            <person name="Wang G."/>
            <person name="Qu G."/>
            <person name="Chen S."/>
        </authorList>
    </citation>
    <scope>NUCLEOTIDE SEQUENCE</scope>
    <source>
        <strain evidence="2">SC-2020</strain>
    </source>
</reference>
<dbReference type="Gene3D" id="2.60.40.200">
    <property type="entry name" value="Superoxide dismutase, copper/zinc binding domain"/>
    <property type="match status" value="1"/>
</dbReference>